<accession>A0A7I4Z5J1</accession>
<evidence type="ECO:0000313" key="3">
    <source>
        <dbReference type="WBParaSite" id="HCON_00176130-00001"/>
    </source>
</evidence>
<organism evidence="2 3">
    <name type="scientific">Haemonchus contortus</name>
    <name type="common">Barber pole worm</name>
    <dbReference type="NCBI Taxonomy" id="6289"/>
    <lineage>
        <taxon>Eukaryota</taxon>
        <taxon>Metazoa</taxon>
        <taxon>Ecdysozoa</taxon>
        <taxon>Nematoda</taxon>
        <taxon>Chromadorea</taxon>
        <taxon>Rhabditida</taxon>
        <taxon>Rhabditina</taxon>
        <taxon>Rhabditomorpha</taxon>
        <taxon>Strongyloidea</taxon>
        <taxon>Trichostrongylidae</taxon>
        <taxon>Haemonchus</taxon>
    </lineage>
</organism>
<feature type="region of interest" description="Disordered" evidence="1">
    <location>
        <begin position="1"/>
        <end position="151"/>
    </location>
</feature>
<feature type="compositionally biased region" description="Basic and acidic residues" evidence="1">
    <location>
        <begin position="65"/>
        <end position="74"/>
    </location>
</feature>
<evidence type="ECO:0000256" key="1">
    <source>
        <dbReference type="SAM" id="MobiDB-lite"/>
    </source>
</evidence>
<dbReference type="Proteomes" id="UP000025227">
    <property type="component" value="Unplaced"/>
</dbReference>
<dbReference type="WBParaSite" id="HCON_00176130-00001">
    <property type="protein sequence ID" value="HCON_00176130-00001"/>
    <property type="gene ID" value="HCON_00176130"/>
</dbReference>
<dbReference type="AlphaFoldDB" id="A0A7I4Z5J1"/>
<feature type="compositionally biased region" description="Basic and acidic residues" evidence="1">
    <location>
        <begin position="1"/>
        <end position="20"/>
    </location>
</feature>
<reference evidence="3" key="1">
    <citation type="submission" date="2020-12" db="UniProtKB">
        <authorList>
            <consortium name="WormBaseParasite"/>
        </authorList>
    </citation>
    <scope>IDENTIFICATION</scope>
    <source>
        <strain evidence="3">MHco3</strain>
    </source>
</reference>
<feature type="compositionally biased region" description="Basic and acidic residues" evidence="1">
    <location>
        <begin position="119"/>
        <end position="128"/>
    </location>
</feature>
<keyword evidence="2" id="KW-1185">Reference proteome</keyword>
<name>A0A7I4Z5J1_HAECO</name>
<protein>
    <submittedName>
        <fullName evidence="3">Ribonuclease E/G</fullName>
    </submittedName>
</protein>
<sequence>MLGHKDDFDPEVRETVEPSRSETQSVITRRGRRGLRTDAAPPEESGTVSADIRQDAGAQRRLRPRVRETVEPPRSETQSVITRRGRRGLRTDAAPPEESGTVSADIRQDAGAQRRLRPRVRDTVEPSRSETQSVITRRGRRGLRTDAAPPD</sequence>
<proteinExistence type="predicted"/>
<evidence type="ECO:0000313" key="2">
    <source>
        <dbReference type="Proteomes" id="UP000025227"/>
    </source>
</evidence>